<dbReference type="AlphaFoldDB" id="A0AAV1X128"/>
<feature type="compositionally biased region" description="Polar residues" evidence="1">
    <location>
        <begin position="31"/>
        <end position="40"/>
    </location>
</feature>
<evidence type="ECO:0000313" key="2">
    <source>
        <dbReference type="EMBL" id="CAL0314969.1"/>
    </source>
</evidence>
<comment type="caution">
    <text evidence="2">The sequence shown here is derived from an EMBL/GenBank/DDBJ whole genome shotgun (WGS) entry which is preliminary data.</text>
</comment>
<accession>A0AAV1X128</accession>
<dbReference type="Proteomes" id="UP001497480">
    <property type="component" value="Unassembled WGS sequence"/>
</dbReference>
<sequence>MRSNGLTGQAVVLKGNLAREIQQTRDRDKASLSSKWSQANDLGRSPFTKKFTCNGSQTKRG</sequence>
<feature type="region of interest" description="Disordered" evidence="1">
    <location>
        <begin position="22"/>
        <end position="61"/>
    </location>
</feature>
<proteinExistence type="predicted"/>
<name>A0AAV1X128_LUPLU</name>
<evidence type="ECO:0000256" key="1">
    <source>
        <dbReference type="SAM" id="MobiDB-lite"/>
    </source>
</evidence>
<evidence type="ECO:0000313" key="3">
    <source>
        <dbReference type="EMBL" id="CAL0314992.1"/>
    </source>
</evidence>
<gene>
    <name evidence="2" type="ORF">LLUT_LOCUS16029</name>
    <name evidence="3" type="ORF">LLUT_LOCUS16052</name>
</gene>
<protein>
    <submittedName>
        <fullName evidence="2">Uncharacterized protein</fullName>
    </submittedName>
</protein>
<keyword evidence="4" id="KW-1185">Reference proteome</keyword>
<dbReference type="EMBL" id="CAXHTB010000011">
    <property type="protein sequence ID" value="CAL0314969.1"/>
    <property type="molecule type" value="Genomic_DNA"/>
</dbReference>
<feature type="compositionally biased region" description="Polar residues" evidence="1">
    <location>
        <begin position="51"/>
        <end position="61"/>
    </location>
</feature>
<evidence type="ECO:0000313" key="4">
    <source>
        <dbReference type="Proteomes" id="UP001497480"/>
    </source>
</evidence>
<dbReference type="EMBL" id="CAXHTB010000011">
    <property type="protein sequence ID" value="CAL0314992.1"/>
    <property type="molecule type" value="Genomic_DNA"/>
</dbReference>
<organism evidence="2 4">
    <name type="scientific">Lupinus luteus</name>
    <name type="common">European yellow lupine</name>
    <dbReference type="NCBI Taxonomy" id="3873"/>
    <lineage>
        <taxon>Eukaryota</taxon>
        <taxon>Viridiplantae</taxon>
        <taxon>Streptophyta</taxon>
        <taxon>Embryophyta</taxon>
        <taxon>Tracheophyta</taxon>
        <taxon>Spermatophyta</taxon>
        <taxon>Magnoliopsida</taxon>
        <taxon>eudicotyledons</taxon>
        <taxon>Gunneridae</taxon>
        <taxon>Pentapetalae</taxon>
        <taxon>rosids</taxon>
        <taxon>fabids</taxon>
        <taxon>Fabales</taxon>
        <taxon>Fabaceae</taxon>
        <taxon>Papilionoideae</taxon>
        <taxon>50 kb inversion clade</taxon>
        <taxon>genistoids sensu lato</taxon>
        <taxon>core genistoids</taxon>
        <taxon>Genisteae</taxon>
        <taxon>Lupinus</taxon>
    </lineage>
</organism>
<reference evidence="2 4" key="1">
    <citation type="submission" date="2024-03" db="EMBL/GenBank/DDBJ databases">
        <authorList>
            <person name="Martinez-Hernandez J."/>
        </authorList>
    </citation>
    <scope>NUCLEOTIDE SEQUENCE [LARGE SCALE GENOMIC DNA]</scope>
</reference>